<dbReference type="InParanoid" id="A0A2R6R430"/>
<dbReference type="GO" id="GO:0042797">
    <property type="term" value="P:tRNA transcription by RNA polymerase III"/>
    <property type="evidence" value="ECO:0007669"/>
    <property type="project" value="TreeGrafter"/>
</dbReference>
<comment type="caution">
    <text evidence="6">The sequence shown here is derived from an EMBL/GenBank/DDBJ whole genome shotgun (WGS) entry which is preliminary data.</text>
</comment>
<dbReference type="STRING" id="1590841.A0A2R6R430"/>
<keyword evidence="3" id="KW-0804">Transcription</keyword>
<evidence type="ECO:0000256" key="1">
    <source>
        <dbReference type="ARBA" id="ARBA00004123"/>
    </source>
</evidence>
<dbReference type="PANTHER" id="PTHR13408">
    <property type="entry name" value="DNA-DIRECTED RNA POLYMERASE III"/>
    <property type="match status" value="1"/>
</dbReference>
<dbReference type="Pfam" id="PF05132">
    <property type="entry name" value="RNA_pol_Rpc4"/>
    <property type="match status" value="1"/>
</dbReference>
<accession>A0A2R6R430</accession>
<comment type="subcellular location">
    <subcellularLocation>
        <location evidence="1">Nucleus</location>
    </subcellularLocation>
</comment>
<keyword evidence="2 6" id="KW-0240">DNA-directed RNA polymerase</keyword>
<dbReference type="FunCoup" id="A0A2R6R430">
    <property type="interactions" value="314"/>
</dbReference>
<evidence type="ECO:0000256" key="3">
    <source>
        <dbReference type="ARBA" id="ARBA00023163"/>
    </source>
</evidence>
<dbReference type="PANTHER" id="PTHR13408:SF0">
    <property type="entry name" value="DNA-DIRECTED RNA POLYMERASE III SUBUNIT RPC4"/>
    <property type="match status" value="1"/>
</dbReference>
<dbReference type="OMA" id="TPGLNCV"/>
<sequence length="289" mass="31565">MDPDSLGNTTRNAPRKVRFAPKVPQRKVQVPVVPKTEKIETVIDEDAQAKDLLRRFNEASVKVKPKSEKKAATAQVAFGYGGGSTFIKSYGAPKNGIGTDSCEGLRAGKEYKEPWDYYSNYPVTLPLRRPYSGNPELLDEEEFGEAAKNLTYDEDSTKAASELGLMEENPEASMFFLQLPAKLPIVKQSPKSEGPQTARSTDPADKSCSLDELPAGFMGKMLVYKSGAVKLKLGDTIYDVSAGSNCIFAQDVVAINAEEKHCCSVGELGKRVIITPDVDSLLDRMSDLE</sequence>
<protein>
    <submittedName>
        <fullName evidence="6">DNA-directed RNA polymerase III subunit like</fullName>
    </submittedName>
</protein>
<evidence type="ECO:0000256" key="2">
    <source>
        <dbReference type="ARBA" id="ARBA00022478"/>
    </source>
</evidence>
<organism evidence="6 7">
    <name type="scientific">Actinidia chinensis var. chinensis</name>
    <name type="common">Chinese soft-hair kiwi</name>
    <dbReference type="NCBI Taxonomy" id="1590841"/>
    <lineage>
        <taxon>Eukaryota</taxon>
        <taxon>Viridiplantae</taxon>
        <taxon>Streptophyta</taxon>
        <taxon>Embryophyta</taxon>
        <taxon>Tracheophyta</taxon>
        <taxon>Spermatophyta</taxon>
        <taxon>Magnoliopsida</taxon>
        <taxon>eudicotyledons</taxon>
        <taxon>Gunneridae</taxon>
        <taxon>Pentapetalae</taxon>
        <taxon>asterids</taxon>
        <taxon>Ericales</taxon>
        <taxon>Actinidiaceae</taxon>
        <taxon>Actinidia</taxon>
    </lineage>
</organism>
<dbReference type="GO" id="GO:0005666">
    <property type="term" value="C:RNA polymerase III complex"/>
    <property type="evidence" value="ECO:0007669"/>
    <property type="project" value="InterPro"/>
</dbReference>
<dbReference type="AlphaFoldDB" id="A0A2R6R430"/>
<dbReference type="InterPro" id="IPR007811">
    <property type="entry name" value="RPC4"/>
</dbReference>
<dbReference type="OrthoDB" id="5836119at2759"/>
<evidence type="ECO:0000313" key="6">
    <source>
        <dbReference type="EMBL" id="PSS20779.1"/>
    </source>
</evidence>
<dbReference type="Gramene" id="PSS20779">
    <property type="protein sequence ID" value="PSS20779"/>
    <property type="gene ID" value="CEY00_Acc09818"/>
</dbReference>
<feature type="compositionally biased region" description="Polar residues" evidence="5">
    <location>
        <begin position="189"/>
        <end position="200"/>
    </location>
</feature>
<dbReference type="EMBL" id="NKQK01000009">
    <property type="protein sequence ID" value="PSS20779.1"/>
    <property type="molecule type" value="Genomic_DNA"/>
</dbReference>
<evidence type="ECO:0000256" key="4">
    <source>
        <dbReference type="ARBA" id="ARBA00023242"/>
    </source>
</evidence>
<feature type="region of interest" description="Disordered" evidence="5">
    <location>
        <begin position="187"/>
        <end position="207"/>
    </location>
</feature>
<evidence type="ECO:0000313" key="7">
    <source>
        <dbReference type="Proteomes" id="UP000241394"/>
    </source>
</evidence>
<evidence type="ECO:0000256" key="5">
    <source>
        <dbReference type="SAM" id="MobiDB-lite"/>
    </source>
</evidence>
<dbReference type="GO" id="GO:0003677">
    <property type="term" value="F:DNA binding"/>
    <property type="evidence" value="ECO:0007669"/>
    <property type="project" value="InterPro"/>
</dbReference>
<keyword evidence="7" id="KW-1185">Reference proteome</keyword>
<gene>
    <name evidence="6" type="ORF">CEY00_Acc09818</name>
</gene>
<reference evidence="7" key="2">
    <citation type="journal article" date="2018" name="BMC Genomics">
        <title>A manually annotated Actinidia chinensis var. chinensis (kiwifruit) genome highlights the challenges associated with draft genomes and gene prediction in plants.</title>
        <authorList>
            <person name="Pilkington S.M."/>
            <person name="Crowhurst R."/>
            <person name="Hilario E."/>
            <person name="Nardozza S."/>
            <person name="Fraser L."/>
            <person name="Peng Y."/>
            <person name="Gunaseelan K."/>
            <person name="Simpson R."/>
            <person name="Tahir J."/>
            <person name="Deroles S.C."/>
            <person name="Templeton K."/>
            <person name="Luo Z."/>
            <person name="Davy M."/>
            <person name="Cheng C."/>
            <person name="McNeilage M."/>
            <person name="Scaglione D."/>
            <person name="Liu Y."/>
            <person name="Zhang Q."/>
            <person name="Datson P."/>
            <person name="De Silva N."/>
            <person name="Gardiner S.E."/>
            <person name="Bassett H."/>
            <person name="Chagne D."/>
            <person name="McCallum J."/>
            <person name="Dzierzon H."/>
            <person name="Deng C."/>
            <person name="Wang Y.Y."/>
            <person name="Barron L."/>
            <person name="Manako K."/>
            <person name="Bowen J."/>
            <person name="Foster T.M."/>
            <person name="Erridge Z.A."/>
            <person name="Tiffin H."/>
            <person name="Waite C.N."/>
            <person name="Davies K.M."/>
            <person name="Grierson E.P."/>
            <person name="Laing W.A."/>
            <person name="Kirk R."/>
            <person name="Chen X."/>
            <person name="Wood M."/>
            <person name="Montefiori M."/>
            <person name="Brummell D.A."/>
            <person name="Schwinn K.E."/>
            <person name="Catanach A."/>
            <person name="Fullerton C."/>
            <person name="Li D."/>
            <person name="Meiyalaghan S."/>
            <person name="Nieuwenhuizen N."/>
            <person name="Read N."/>
            <person name="Prakash R."/>
            <person name="Hunter D."/>
            <person name="Zhang H."/>
            <person name="McKenzie M."/>
            <person name="Knabel M."/>
            <person name="Harris A."/>
            <person name="Allan A.C."/>
            <person name="Gleave A."/>
            <person name="Chen A."/>
            <person name="Janssen B.J."/>
            <person name="Plunkett B."/>
            <person name="Ampomah-Dwamena C."/>
            <person name="Voogd C."/>
            <person name="Leif D."/>
            <person name="Lafferty D."/>
            <person name="Souleyre E.J.F."/>
            <person name="Varkonyi-Gasic E."/>
            <person name="Gambi F."/>
            <person name="Hanley J."/>
            <person name="Yao J.L."/>
            <person name="Cheung J."/>
            <person name="David K.M."/>
            <person name="Warren B."/>
            <person name="Marsh K."/>
            <person name="Snowden K.C."/>
            <person name="Lin-Wang K."/>
            <person name="Brian L."/>
            <person name="Martinez-Sanchez M."/>
            <person name="Wang M."/>
            <person name="Ileperuma N."/>
            <person name="Macnee N."/>
            <person name="Campin R."/>
            <person name="McAtee P."/>
            <person name="Drummond R.S.M."/>
            <person name="Espley R.V."/>
            <person name="Ireland H.S."/>
            <person name="Wu R."/>
            <person name="Atkinson R.G."/>
            <person name="Karunairetnam S."/>
            <person name="Bulley S."/>
            <person name="Chunkath S."/>
            <person name="Hanley Z."/>
            <person name="Storey R."/>
            <person name="Thrimawithana A.H."/>
            <person name="Thomson S."/>
            <person name="David C."/>
            <person name="Testolin R."/>
            <person name="Huang H."/>
            <person name="Hellens R.P."/>
            <person name="Schaffer R.J."/>
        </authorList>
    </citation>
    <scope>NUCLEOTIDE SEQUENCE [LARGE SCALE GENOMIC DNA]</scope>
    <source>
        <strain evidence="7">cv. Red5</strain>
    </source>
</reference>
<dbReference type="Proteomes" id="UP000241394">
    <property type="component" value="Chromosome LG9"/>
</dbReference>
<proteinExistence type="predicted"/>
<name>A0A2R6R430_ACTCC</name>
<reference evidence="6 7" key="1">
    <citation type="submission" date="2017-07" db="EMBL/GenBank/DDBJ databases">
        <title>An improved, manually edited Actinidia chinensis var. chinensis (kiwifruit) genome highlights the challenges associated with draft genomes and gene prediction in plants.</title>
        <authorList>
            <person name="Pilkington S."/>
            <person name="Crowhurst R."/>
            <person name="Hilario E."/>
            <person name="Nardozza S."/>
            <person name="Fraser L."/>
            <person name="Peng Y."/>
            <person name="Gunaseelan K."/>
            <person name="Simpson R."/>
            <person name="Tahir J."/>
            <person name="Deroles S."/>
            <person name="Templeton K."/>
            <person name="Luo Z."/>
            <person name="Davy M."/>
            <person name="Cheng C."/>
            <person name="Mcneilage M."/>
            <person name="Scaglione D."/>
            <person name="Liu Y."/>
            <person name="Zhang Q."/>
            <person name="Datson P."/>
            <person name="De Silva N."/>
            <person name="Gardiner S."/>
            <person name="Bassett H."/>
            <person name="Chagne D."/>
            <person name="Mccallum J."/>
            <person name="Dzierzon H."/>
            <person name="Deng C."/>
            <person name="Wang Y.-Y."/>
            <person name="Barron N."/>
            <person name="Manako K."/>
            <person name="Bowen J."/>
            <person name="Foster T."/>
            <person name="Erridge Z."/>
            <person name="Tiffin H."/>
            <person name="Waite C."/>
            <person name="Davies K."/>
            <person name="Grierson E."/>
            <person name="Laing W."/>
            <person name="Kirk R."/>
            <person name="Chen X."/>
            <person name="Wood M."/>
            <person name="Montefiori M."/>
            <person name="Brummell D."/>
            <person name="Schwinn K."/>
            <person name="Catanach A."/>
            <person name="Fullerton C."/>
            <person name="Li D."/>
            <person name="Meiyalaghan S."/>
            <person name="Nieuwenhuizen N."/>
            <person name="Read N."/>
            <person name="Prakash R."/>
            <person name="Hunter D."/>
            <person name="Zhang H."/>
            <person name="Mckenzie M."/>
            <person name="Knabel M."/>
            <person name="Harris A."/>
            <person name="Allan A."/>
            <person name="Chen A."/>
            <person name="Janssen B."/>
            <person name="Plunkett B."/>
            <person name="Dwamena C."/>
            <person name="Voogd C."/>
            <person name="Leif D."/>
            <person name="Lafferty D."/>
            <person name="Souleyre E."/>
            <person name="Varkonyi-Gasic E."/>
            <person name="Gambi F."/>
            <person name="Hanley J."/>
            <person name="Yao J.-L."/>
            <person name="Cheung J."/>
            <person name="David K."/>
            <person name="Warren B."/>
            <person name="Marsh K."/>
            <person name="Snowden K."/>
            <person name="Lin-Wang K."/>
            <person name="Brian L."/>
            <person name="Martinez-Sanchez M."/>
            <person name="Wang M."/>
            <person name="Ileperuma N."/>
            <person name="Macnee N."/>
            <person name="Campin R."/>
            <person name="Mcatee P."/>
            <person name="Drummond R."/>
            <person name="Espley R."/>
            <person name="Ireland H."/>
            <person name="Wu R."/>
            <person name="Atkinson R."/>
            <person name="Karunairetnam S."/>
            <person name="Bulley S."/>
            <person name="Chunkath S."/>
            <person name="Hanley Z."/>
            <person name="Storey R."/>
            <person name="Thrimawithana A."/>
            <person name="Thomson S."/>
            <person name="David C."/>
            <person name="Testolin R."/>
        </authorList>
    </citation>
    <scope>NUCLEOTIDE SEQUENCE [LARGE SCALE GENOMIC DNA]</scope>
    <source>
        <strain evidence="7">cv. Red5</strain>
        <tissue evidence="6">Young leaf</tissue>
    </source>
</reference>
<keyword evidence="4" id="KW-0539">Nucleus</keyword>